<gene>
    <name evidence="1" type="ORF">T02_6769</name>
</gene>
<organism evidence="1 2">
    <name type="scientific">Trichinella nativa</name>
    <dbReference type="NCBI Taxonomy" id="6335"/>
    <lineage>
        <taxon>Eukaryota</taxon>
        <taxon>Metazoa</taxon>
        <taxon>Ecdysozoa</taxon>
        <taxon>Nematoda</taxon>
        <taxon>Enoplea</taxon>
        <taxon>Dorylaimia</taxon>
        <taxon>Trichinellida</taxon>
        <taxon>Trichinellidae</taxon>
        <taxon>Trichinella</taxon>
    </lineage>
</organism>
<proteinExistence type="predicted"/>
<evidence type="ECO:0000313" key="2">
    <source>
        <dbReference type="Proteomes" id="UP000054721"/>
    </source>
</evidence>
<dbReference type="AlphaFoldDB" id="A0A0V1KHA8"/>
<dbReference type="EMBL" id="JYDW01002731">
    <property type="protein sequence ID" value="KRZ46615.1"/>
    <property type="molecule type" value="Genomic_DNA"/>
</dbReference>
<keyword evidence="2" id="KW-1185">Reference proteome</keyword>
<protein>
    <submittedName>
        <fullName evidence="1">Uncharacterized protein</fullName>
    </submittedName>
</protein>
<sequence>MGCFVRNVPSSGLLNGLHLGLQMPLNLPKKPKNTDIM</sequence>
<comment type="caution">
    <text evidence="1">The sequence shown here is derived from an EMBL/GenBank/DDBJ whole genome shotgun (WGS) entry which is preliminary data.</text>
</comment>
<dbReference type="Proteomes" id="UP000054721">
    <property type="component" value="Unassembled WGS sequence"/>
</dbReference>
<reference evidence="1 2" key="1">
    <citation type="submission" date="2015-05" db="EMBL/GenBank/DDBJ databases">
        <title>Evolution of Trichinella species and genotypes.</title>
        <authorList>
            <person name="Korhonen P.K."/>
            <person name="Edoardo P."/>
            <person name="Giuseppe L.R."/>
            <person name="Gasser R.B."/>
        </authorList>
    </citation>
    <scope>NUCLEOTIDE SEQUENCE [LARGE SCALE GENOMIC DNA]</scope>
    <source>
        <strain evidence="1">ISS10</strain>
    </source>
</reference>
<accession>A0A0V1KHA8</accession>
<evidence type="ECO:0000313" key="1">
    <source>
        <dbReference type="EMBL" id="KRZ46615.1"/>
    </source>
</evidence>
<name>A0A0V1KHA8_9BILA</name>